<feature type="transmembrane region" description="Helical" evidence="1">
    <location>
        <begin position="27"/>
        <end position="50"/>
    </location>
</feature>
<keyword evidence="3" id="KW-1185">Reference proteome</keyword>
<dbReference type="RefSeq" id="WP_126540166.1">
    <property type="nucleotide sequence ID" value="NZ_BSPM01000002.1"/>
</dbReference>
<comment type="caution">
    <text evidence="2">The sequence shown here is derived from an EMBL/GenBank/DDBJ whole genome shotgun (WGS) entry which is preliminary data.</text>
</comment>
<name>A0A4R6RDC9_9HYPH</name>
<keyword evidence="1" id="KW-1133">Transmembrane helix</keyword>
<dbReference type="EMBL" id="SNXY01000008">
    <property type="protein sequence ID" value="TDP84203.1"/>
    <property type="molecule type" value="Genomic_DNA"/>
</dbReference>
<dbReference type="AlphaFoldDB" id="A0A4R6RDC9"/>
<accession>A0A4R6RDC9</accession>
<protein>
    <submittedName>
        <fullName evidence="2">Uncharacterized protein</fullName>
    </submittedName>
</protein>
<keyword evidence="1" id="KW-0812">Transmembrane</keyword>
<keyword evidence="1" id="KW-0472">Membrane</keyword>
<evidence type="ECO:0000313" key="2">
    <source>
        <dbReference type="EMBL" id="TDP84203.1"/>
    </source>
</evidence>
<evidence type="ECO:0000256" key="1">
    <source>
        <dbReference type="SAM" id="Phobius"/>
    </source>
</evidence>
<gene>
    <name evidence="2" type="ORF">EDD54_2807</name>
</gene>
<organism evidence="2 3">
    <name type="scientific">Oharaeibacter diazotrophicus</name>
    <dbReference type="NCBI Taxonomy" id="1920512"/>
    <lineage>
        <taxon>Bacteria</taxon>
        <taxon>Pseudomonadati</taxon>
        <taxon>Pseudomonadota</taxon>
        <taxon>Alphaproteobacteria</taxon>
        <taxon>Hyphomicrobiales</taxon>
        <taxon>Pleomorphomonadaceae</taxon>
        <taxon>Oharaeibacter</taxon>
    </lineage>
</organism>
<dbReference type="Proteomes" id="UP000294547">
    <property type="component" value="Unassembled WGS sequence"/>
</dbReference>
<proteinExistence type="predicted"/>
<reference evidence="2 3" key="1">
    <citation type="submission" date="2019-03" db="EMBL/GenBank/DDBJ databases">
        <title>Genomic Encyclopedia of Type Strains, Phase IV (KMG-IV): sequencing the most valuable type-strain genomes for metagenomic binning, comparative biology and taxonomic classification.</title>
        <authorList>
            <person name="Goeker M."/>
        </authorList>
    </citation>
    <scope>NUCLEOTIDE SEQUENCE [LARGE SCALE GENOMIC DNA]</scope>
    <source>
        <strain evidence="2 3">DSM 102969</strain>
    </source>
</reference>
<sequence>MTPSELIAALPPGRLPPALLDLGPADLLALFGAGLVLAGLVAAAASPLLARRPSFRARLAATRGLPPAERALALARLLGHLPPALHGVAYRGEPIADAAFERIARAAKRRRR</sequence>
<evidence type="ECO:0000313" key="3">
    <source>
        <dbReference type="Proteomes" id="UP000294547"/>
    </source>
</evidence>